<feature type="region of interest" description="Disordered" evidence="4">
    <location>
        <begin position="144"/>
        <end position="165"/>
    </location>
</feature>
<dbReference type="InterPro" id="IPR019734">
    <property type="entry name" value="TPR_rpt"/>
</dbReference>
<sequence length="406" mass="43728">MSLLMDALRRAEEAKRQAAGPSGSVAPLELRLDPLETPAPNPQRRTLPPLSSPLDTDAPGLATDATATPPSRPLPGLPPTDLGGSDTAARIAAGNVFAVKQIPRSRTALWLFLGFCGITMLAIGGYFWWQLQTISGGSLVRPTGSTLSASPPPIQPPEAPLQAAAETPLALPTIAVESSRAAPAPSPRAARPERLRESATSSLPSEAAGVFRTGNRRLIQNQTLNQAYEAWQADRLDDARSGYEEVLRSDARNPDALLGLAAIAIRRSQFEHAQDLYLRVLESDPGDATAQAALINLRGQNDMGSSESRLKTLLASQPDSAVLHYALGNLYARQGRWRDAQQAYFQAYAADPDNADYIFNVAVSLDHLRQSKLAAQYYRMALSAAATRHGTFDRQAAEQRILELQP</sequence>
<keyword evidence="5" id="KW-1133">Transmembrane helix</keyword>
<dbReference type="SMART" id="SM00028">
    <property type="entry name" value="TPR"/>
    <property type="match status" value="3"/>
</dbReference>
<keyword evidence="5" id="KW-0472">Membrane</keyword>
<evidence type="ECO:0000313" key="7">
    <source>
        <dbReference type="Proteomes" id="UP000509684"/>
    </source>
</evidence>
<dbReference type="PROSITE" id="PS50005">
    <property type="entry name" value="TPR"/>
    <property type="match status" value="2"/>
</dbReference>
<dbReference type="AlphaFoldDB" id="A0A7D5NB95"/>
<reference evidence="6 7" key="1">
    <citation type="journal article" date="2019" name="Microbiome">
        <title>Annotated bacterial chromosomes from frame-shift-corrected long-read metagenomic data.</title>
        <authorList>
            <person name="Arumugam K."/>
            <person name="Bagci C."/>
            <person name="Bessarab I."/>
            <person name="Beier S."/>
            <person name="Buchfink B."/>
            <person name="Gorska A."/>
            <person name="Qiu G."/>
            <person name="Huson D.H."/>
            <person name="Williams R.B.H."/>
        </authorList>
    </citation>
    <scope>NUCLEOTIDE SEQUENCE [LARGE SCALE GENOMIC DNA]</scope>
    <source>
        <strain evidence="6">SSA1</strain>
    </source>
</reference>
<dbReference type="Proteomes" id="UP000509684">
    <property type="component" value="Chromosome"/>
</dbReference>
<evidence type="ECO:0000256" key="2">
    <source>
        <dbReference type="ARBA" id="ARBA00022803"/>
    </source>
</evidence>
<dbReference type="Pfam" id="PF13432">
    <property type="entry name" value="TPR_16"/>
    <property type="match status" value="1"/>
</dbReference>
<proteinExistence type="predicted"/>
<keyword evidence="1" id="KW-0677">Repeat</keyword>
<dbReference type="PANTHER" id="PTHR44943:SF8">
    <property type="entry name" value="TPR REPEAT-CONTAINING PROTEIN MJ0263"/>
    <property type="match status" value="1"/>
</dbReference>
<organism evidence="6 7">
    <name type="scientific">Candidatus Accumulibacter cognatus</name>
    <dbReference type="NCBI Taxonomy" id="2954383"/>
    <lineage>
        <taxon>Bacteria</taxon>
        <taxon>Pseudomonadati</taxon>
        <taxon>Pseudomonadota</taxon>
        <taxon>Betaproteobacteria</taxon>
        <taxon>Candidatus Accumulibacter</taxon>
    </lineage>
</organism>
<dbReference type="KEGG" id="acog:HWD57_06865"/>
<protein>
    <submittedName>
        <fullName evidence="6">Tetratricopeptide repeat protein</fullName>
    </submittedName>
</protein>
<dbReference type="Pfam" id="PF14559">
    <property type="entry name" value="TPR_19"/>
    <property type="match status" value="1"/>
</dbReference>
<dbReference type="EMBL" id="CP058708">
    <property type="protein sequence ID" value="QLH49531.1"/>
    <property type="molecule type" value="Genomic_DNA"/>
</dbReference>
<feature type="region of interest" description="Disordered" evidence="4">
    <location>
        <begin position="12"/>
        <end position="86"/>
    </location>
</feature>
<dbReference type="InterPro" id="IPR011990">
    <property type="entry name" value="TPR-like_helical_dom_sf"/>
</dbReference>
<keyword evidence="5" id="KW-0812">Transmembrane</keyword>
<evidence type="ECO:0000256" key="3">
    <source>
        <dbReference type="PROSITE-ProRule" id="PRU00339"/>
    </source>
</evidence>
<dbReference type="SUPFAM" id="SSF48452">
    <property type="entry name" value="TPR-like"/>
    <property type="match status" value="1"/>
</dbReference>
<accession>A0A7D5NB95</accession>
<evidence type="ECO:0000313" key="6">
    <source>
        <dbReference type="EMBL" id="QLH49531.1"/>
    </source>
</evidence>
<feature type="region of interest" description="Disordered" evidence="4">
    <location>
        <begin position="177"/>
        <end position="207"/>
    </location>
</feature>
<evidence type="ECO:0000256" key="1">
    <source>
        <dbReference type="ARBA" id="ARBA00022737"/>
    </source>
</evidence>
<keyword evidence="2 3" id="KW-0802">TPR repeat</keyword>
<name>A0A7D5NB95_9PROT</name>
<dbReference type="InterPro" id="IPR051685">
    <property type="entry name" value="Ycf3/AcsC/BcsC/TPR_MFPF"/>
</dbReference>
<feature type="compositionally biased region" description="Low complexity" evidence="4">
    <location>
        <begin position="177"/>
        <end position="189"/>
    </location>
</feature>
<feature type="repeat" description="TPR" evidence="3">
    <location>
        <begin position="321"/>
        <end position="354"/>
    </location>
</feature>
<feature type="compositionally biased region" description="Pro residues" evidence="4">
    <location>
        <begin position="150"/>
        <end position="159"/>
    </location>
</feature>
<gene>
    <name evidence="6" type="ORF">HWD57_06865</name>
</gene>
<dbReference type="PANTHER" id="PTHR44943">
    <property type="entry name" value="CELLULOSE SYNTHASE OPERON PROTEIN C"/>
    <property type="match status" value="1"/>
</dbReference>
<evidence type="ECO:0000256" key="5">
    <source>
        <dbReference type="SAM" id="Phobius"/>
    </source>
</evidence>
<dbReference type="Gene3D" id="1.25.40.10">
    <property type="entry name" value="Tetratricopeptide repeat domain"/>
    <property type="match status" value="2"/>
</dbReference>
<evidence type="ECO:0000256" key="4">
    <source>
        <dbReference type="SAM" id="MobiDB-lite"/>
    </source>
</evidence>
<feature type="repeat" description="TPR" evidence="3">
    <location>
        <begin position="254"/>
        <end position="287"/>
    </location>
</feature>
<feature type="transmembrane region" description="Helical" evidence="5">
    <location>
        <begin position="108"/>
        <end position="129"/>
    </location>
</feature>